<dbReference type="EMBL" id="AP020327">
    <property type="protein sequence ID" value="BBN50842.1"/>
    <property type="molecule type" value="Genomic_DNA"/>
</dbReference>
<evidence type="ECO:0000313" key="2">
    <source>
        <dbReference type="Proteomes" id="UP000327362"/>
    </source>
</evidence>
<name>A0AAI8SSZ6_MYCAV</name>
<sequence>MGVVVVVTVRDLAGHLGASGEDDAGLWGPFVRYRTVNDSDSDCLMDWRADVVMWTAAGDEVLVGFVDFLTVQSDSRDGDEMFYLLDSVSESAAAFAPFFRGAWLDPDVEETLGAGAVEYVVLVTYVFIESAVRGSRLGAWAITELAHRMMPAHTGLLLMLASMPVPAEAEPSEFERKRAARLVQYWCSAGLNPVEGYPGFLSAAAAFTQLPDAREGFSDVRDLRKAVTVADLADGEIDSGSLDIE</sequence>
<keyword evidence="1" id="KW-0614">Plasmid</keyword>
<protein>
    <submittedName>
        <fullName evidence="1">Uncharacterized protein</fullName>
    </submittedName>
</protein>
<evidence type="ECO:0000313" key="1">
    <source>
        <dbReference type="EMBL" id="BBN50842.1"/>
    </source>
</evidence>
<dbReference type="Proteomes" id="UP000327362">
    <property type="component" value="Plasmid p1-JPH1"/>
</dbReference>
<organism evidence="1 2">
    <name type="scientific">Mycobacterium avium subsp. hominissuis</name>
    <dbReference type="NCBI Taxonomy" id="439334"/>
    <lineage>
        <taxon>Bacteria</taxon>
        <taxon>Bacillati</taxon>
        <taxon>Actinomycetota</taxon>
        <taxon>Actinomycetes</taxon>
        <taxon>Mycobacteriales</taxon>
        <taxon>Mycobacteriaceae</taxon>
        <taxon>Mycobacterium</taxon>
        <taxon>Mycobacterium avium complex (MAC)</taxon>
    </lineage>
</organism>
<dbReference type="AlphaFoldDB" id="A0AAI8SSZ6"/>
<proteinExistence type="predicted"/>
<geneLocation type="plasmid" evidence="1 2">
    <name>p1-JPH1</name>
</geneLocation>
<gene>
    <name evidence="1" type="ORF">JPH1_53170</name>
</gene>
<reference evidence="1 2" key="1">
    <citation type="submission" date="2019-09" db="EMBL/GenBank/DDBJ databases">
        <title>Complete genome sequence of Mycobacterium avium subsp. hominissuis strain JP-H-1.</title>
        <authorList>
            <person name="Kinoshita Y."/>
            <person name="Niwa H."/>
            <person name="Uchida-Fujii E."/>
            <person name="Nukada T."/>
        </authorList>
    </citation>
    <scope>NUCLEOTIDE SEQUENCE [LARGE SCALE GENOMIC DNA]</scope>
    <source>
        <strain evidence="1 2">JP-H-1</strain>
        <plasmid evidence="1 2">p1-JPH1</plasmid>
    </source>
</reference>
<accession>A0AAI8SSZ6</accession>